<reference evidence="7 8" key="1">
    <citation type="submission" date="2016-02" db="EMBL/GenBank/DDBJ databases">
        <title>Complete Genome Sequence of Weissella jogaejeotgali FOL01.</title>
        <authorList>
            <person name="Lee J.-H."/>
            <person name="Ku H.-J."/>
        </authorList>
    </citation>
    <scope>NUCLEOTIDE SEQUENCE [LARGE SCALE GENOMIC DNA]</scope>
    <source>
        <strain evidence="7 8">FOL01</strain>
    </source>
</reference>
<dbReference type="InterPro" id="IPR002942">
    <property type="entry name" value="S4_RNA-bd"/>
</dbReference>
<dbReference type="SUPFAM" id="SSF55174">
    <property type="entry name" value="Alpha-L RNA-binding motif"/>
    <property type="match status" value="1"/>
</dbReference>
<dbReference type="Gene3D" id="3.30.70.1560">
    <property type="entry name" value="Alpha-L RNA-binding motif"/>
    <property type="match status" value="1"/>
</dbReference>
<dbReference type="EC" id="5.4.99.-" evidence="5"/>
<dbReference type="InterPro" id="IPR050343">
    <property type="entry name" value="RsuA_PseudoU_synthase"/>
</dbReference>
<evidence type="ECO:0000256" key="3">
    <source>
        <dbReference type="ARBA" id="ARBA00023235"/>
    </source>
</evidence>
<dbReference type="Pfam" id="PF00849">
    <property type="entry name" value="PseudoU_synth_2"/>
    <property type="match status" value="1"/>
</dbReference>
<dbReference type="Gene3D" id="3.10.290.10">
    <property type="entry name" value="RNA-binding S4 domain"/>
    <property type="match status" value="1"/>
</dbReference>
<keyword evidence="8" id="KW-1185">Reference proteome</keyword>
<comment type="similarity">
    <text evidence="1 5">Belongs to the pseudouridine synthase RsuA family.</text>
</comment>
<dbReference type="PANTHER" id="PTHR47683">
    <property type="entry name" value="PSEUDOURIDINE SYNTHASE FAMILY PROTEIN-RELATED"/>
    <property type="match status" value="1"/>
</dbReference>
<dbReference type="GO" id="GO:0120159">
    <property type="term" value="F:rRNA pseudouridine synthase activity"/>
    <property type="evidence" value="ECO:0007669"/>
    <property type="project" value="UniProtKB-ARBA"/>
</dbReference>
<dbReference type="PROSITE" id="PS50889">
    <property type="entry name" value="S4"/>
    <property type="match status" value="1"/>
</dbReference>
<proteinExistence type="inferred from homology"/>
<dbReference type="KEGG" id="wjo:FOL01_0805"/>
<dbReference type="PANTHER" id="PTHR47683:SF2">
    <property type="entry name" value="RNA-BINDING S4 DOMAIN-CONTAINING PROTEIN"/>
    <property type="match status" value="1"/>
</dbReference>
<evidence type="ECO:0000313" key="8">
    <source>
        <dbReference type="Proteomes" id="UP000185473"/>
    </source>
</evidence>
<organism evidence="7 8">
    <name type="scientific">Weissella jogaejeotgali</name>
    <dbReference type="NCBI Taxonomy" id="1631871"/>
    <lineage>
        <taxon>Bacteria</taxon>
        <taxon>Bacillati</taxon>
        <taxon>Bacillota</taxon>
        <taxon>Bacilli</taxon>
        <taxon>Lactobacillales</taxon>
        <taxon>Lactobacillaceae</taxon>
        <taxon>Weissella</taxon>
    </lineage>
</organism>
<dbReference type="FunFam" id="3.10.290.10:FF:000003">
    <property type="entry name" value="Pseudouridine synthase"/>
    <property type="match status" value="1"/>
</dbReference>
<feature type="domain" description="RNA-binding S4" evidence="6">
    <location>
        <begin position="3"/>
        <end position="71"/>
    </location>
</feature>
<dbReference type="FunFam" id="3.30.70.1560:FF:000001">
    <property type="entry name" value="Pseudouridine synthase"/>
    <property type="match status" value="1"/>
</dbReference>
<evidence type="ECO:0000256" key="2">
    <source>
        <dbReference type="ARBA" id="ARBA00022884"/>
    </source>
</evidence>
<dbReference type="InterPro" id="IPR018496">
    <property type="entry name" value="PsdUridine_synth_RsuA/RluB_CS"/>
</dbReference>
<dbReference type="STRING" id="1631871.FOL01_0805"/>
<dbReference type="GO" id="GO:0005829">
    <property type="term" value="C:cytosol"/>
    <property type="evidence" value="ECO:0007669"/>
    <property type="project" value="UniProtKB-ARBA"/>
</dbReference>
<dbReference type="InterPro" id="IPR006145">
    <property type="entry name" value="PsdUridine_synth_RsuA/RluA"/>
</dbReference>
<evidence type="ECO:0000256" key="4">
    <source>
        <dbReference type="PROSITE-ProRule" id="PRU00182"/>
    </source>
</evidence>
<dbReference type="InterPro" id="IPR020094">
    <property type="entry name" value="TruA/RsuA/RluB/E/F_N"/>
</dbReference>
<gene>
    <name evidence="7" type="ORF">FOL01_0805</name>
</gene>
<evidence type="ECO:0000259" key="6">
    <source>
        <dbReference type="SMART" id="SM00363"/>
    </source>
</evidence>
<sequence length="255" mass="28768">MAERLQKVMAQAGVASRRASEKLITEGQVTVNGQVIRELGTKVEPSDHIEVNGTPIDSKEKLVYFLLDKPRGVVTTNSDDKGRQTVTDIVDEPERVYPVGRLDYDTTGALLLTNDGDLANKLMHPKYRIDKVYVAKVKGIPTNDELEKLRHGVTVKTVQKGRHYTFKAAPAYAEILSSDKKKHTAIVKLTIHEGKYHQVKEMLRTVGHEVIKLTRERYGMLDLTGLTPGEYRPLRHEEVQALKSGRQFRKSAGRW</sequence>
<dbReference type="SMART" id="SM00363">
    <property type="entry name" value="S4"/>
    <property type="match status" value="1"/>
</dbReference>
<dbReference type="PROSITE" id="PS01149">
    <property type="entry name" value="PSI_RSU"/>
    <property type="match status" value="1"/>
</dbReference>
<evidence type="ECO:0000256" key="1">
    <source>
        <dbReference type="ARBA" id="ARBA00008348"/>
    </source>
</evidence>
<dbReference type="CDD" id="cd02870">
    <property type="entry name" value="PseudoU_synth_RsuA_like"/>
    <property type="match status" value="1"/>
</dbReference>
<evidence type="ECO:0000313" key="7">
    <source>
        <dbReference type="EMBL" id="APS41664.1"/>
    </source>
</evidence>
<dbReference type="OrthoDB" id="9807213at2"/>
<dbReference type="RefSeq" id="WP_075269501.1">
    <property type="nucleotide sequence ID" value="NZ_CP014332.1"/>
</dbReference>
<dbReference type="SUPFAM" id="SSF55120">
    <property type="entry name" value="Pseudouridine synthase"/>
    <property type="match status" value="1"/>
</dbReference>
<dbReference type="CDD" id="cd00165">
    <property type="entry name" value="S4"/>
    <property type="match status" value="1"/>
</dbReference>
<dbReference type="Gene3D" id="3.30.70.580">
    <property type="entry name" value="Pseudouridine synthase I, catalytic domain, N-terminal subdomain"/>
    <property type="match status" value="1"/>
</dbReference>
<keyword evidence="3 5" id="KW-0413">Isomerase</keyword>
<dbReference type="GO" id="GO:0000455">
    <property type="term" value="P:enzyme-directed rRNA pseudouridine synthesis"/>
    <property type="evidence" value="ECO:0007669"/>
    <property type="project" value="UniProtKB-ARBA"/>
</dbReference>
<dbReference type="InterPro" id="IPR042092">
    <property type="entry name" value="PsdUridine_s_RsuA/RluB/E/F_cat"/>
</dbReference>
<name>A0A1L6RAV2_9LACO</name>
<dbReference type="Proteomes" id="UP000185473">
    <property type="component" value="Chromosome"/>
</dbReference>
<dbReference type="Pfam" id="PF01479">
    <property type="entry name" value="S4"/>
    <property type="match status" value="1"/>
</dbReference>
<accession>A0A1L6RAV2</accession>
<dbReference type="GO" id="GO:0003723">
    <property type="term" value="F:RNA binding"/>
    <property type="evidence" value="ECO:0007669"/>
    <property type="project" value="UniProtKB-KW"/>
</dbReference>
<dbReference type="InterPro" id="IPR036986">
    <property type="entry name" value="S4_RNA-bd_sf"/>
</dbReference>
<dbReference type="EMBL" id="CP014332">
    <property type="protein sequence ID" value="APS41664.1"/>
    <property type="molecule type" value="Genomic_DNA"/>
</dbReference>
<dbReference type="InterPro" id="IPR000748">
    <property type="entry name" value="PsdUridine_synth_RsuA/RluB/E/F"/>
</dbReference>
<protein>
    <recommendedName>
        <fullName evidence="5">Pseudouridine synthase</fullName>
        <ecNumber evidence="5">5.4.99.-</ecNumber>
    </recommendedName>
</protein>
<dbReference type="InterPro" id="IPR020103">
    <property type="entry name" value="PsdUridine_synth_cat_dom_sf"/>
</dbReference>
<evidence type="ECO:0000256" key="5">
    <source>
        <dbReference type="RuleBase" id="RU003887"/>
    </source>
</evidence>
<dbReference type="AlphaFoldDB" id="A0A1L6RAV2"/>
<keyword evidence="2 4" id="KW-0694">RNA-binding</keyword>
<dbReference type="NCBIfam" id="TIGR00093">
    <property type="entry name" value="pseudouridine synthase"/>
    <property type="match status" value="1"/>
</dbReference>